<keyword evidence="3" id="KW-1133">Transmembrane helix</keyword>
<feature type="domain" description="Translocation and assembly module TamB C-terminal" evidence="5">
    <location>
        <begin position="646"/>
        <end position="982"/>
    </location>
</feature>
<dbReference type="KEGG" id="aprs:BI364_11745"/>
<evidence type="ECO:0000256" key="1">
    <source>
        <dbReference type="ARBA" id="ARBA00004167"/>
    </source>
</evidence>
<evidence type="ECO:0000256" key="4">
    <source>
        <dbReference type="ARBA" id="ARBA00023136"/>
    </source>
</evidence>
<sequence length="985" mass="105465">MNLSRLNLETPQGALSLVGDIRLNPPYTLDLRTVWHWRLDHRTRILGQGLLQGPLQRLNISQQLTAPFPATLDAEVDVLRQTGKLKLSWRNARWPLAGVTVDAQSAAGQLHAEGSLSGYRLHIETALQTSQLDIPRLETEIDGNSKGLKVDHLTASLLDGTFKAHGAVTWKPTLNWQFIINAQNLDPGVLRTDWPGKLAVDGHLTGDNRRMQFALTRLEGRLRGLPISTQMQGAIVFADRQLTLTRAHLAALGARIDLNGWATPHKGNLQFTLDAPKLQAFSTQAGGSLHASGHISGPWQWPRVNARLDGKNLRLRALSIAHLSASIEPGRSDTLKTRLDIRDLHRAGIDLKQVIFSADGQPARMQLTLSAVASAGRLDARLSGGIKPGSARWDGRLLQFDLQPRKGSGWRLRAPAALRLTRHEIDISPTCLEPDGNPSAHLCLNLKFAPSGINLHSDWQQLPLAMLDPWLPAAVRISGNLSGHADLKGPLNALKGQLSASAPDGHLELTRSTGTRRYALVLSRLALDLHAQQLALMLNAGLPDGGKLDVRLDTGLSPQAPLNGRIGLNLPKLTFLDGLIPDTQAIEGTLQGNIQLAGTRASPLIDTQVTLNKGALILARAGIRLQDIQATLLGKGTQPLQVAVQARSGPGQIEARGEISEWYTPHPEIRLNVKGHQFEAVHLPQISAQISPTLTIEANPKRIQVRGRIDVPKADIVIKRVAPGAVDVSPDTQIVGVTASTKSHGPTFDAAIELALGQAIKLDAFGLAGQLTGDLLLTQRSGTPTVADGSLRIVNGTYSAYGLNLALSKGVLNFAGPVDNPGLDVVAQRQTGNVTAQLTVTGTLKSPRSQVSATPPMSESEALSWLITGHGLAGASKSDAALLLKALASMHMGNSEAGGGVLGSIKARTGLSDIGVQGGDSWQQSSLLLGKYLTPDLYVRYAAGLFDHSNTLALNYRLSQHFSVEAKSGSAQGIDLLYQIVFGPR</sequence>
<dbReference type="InterPro" id="IPR007452">
    <property type="entry name" value="TamB_C"/>
</dbReference>
<dbReference type="AlphaFoldDB" id="A0A1D8IPW2"/>
<keyword evidence="7" id="KW-1185">Reference proteome</keyword>
<name>A0A1D8IPW2_9GAMM</name>
<dbReference type="EMBL" id="CP017415">
    <property type="protein sequence ID" value="AOU98538.1"/>
    <property type="molecule type" value="Genomic_DNA"/>
</dbReference>
<dbReference type="Pfam" id="PF04357">
    <property type="entry name" value="TamB"/>
    <property type="match status" value="1"/>
</dbReference>
<dbReference type="RefSeq" id="WP_070078898.1">
    <property type="nucleotide sequence ID" value="NZ_CP017415.1"/>
</dbReference>
<proteinExistence type="predicted"/>
<evidence type="ECO:0000313" key="6">
    <source>
        <dbReference type="EMBL" id="AOU98538.1"/>
    </source>
</evidence>
<gene>
    <name evidence="6" type="ORF">BI364_11745</name>
</gene>
<dbReference type="PANTHER" id="PTHR36985">
    <property type="entry name" value="TRANSLOCATION AND ASSEMBLY MODULE SUBUNIT TAMB"/>
    <property type="match status" value="1"/>
</dbReference>
<comment type="subcellular location">
    <subcellularLocation>
        <location evidence="1">Membrane</location>
        <topology evidence="1">Single-pass membrane protein</topology>
    </subcellularLocation>
</comment>
<dbReference type="GO" id="GO:0097347">
    <property type="term" value="C:TAM protein secretion complex"/>
    <property type="evidence" value="ECO:0007669"/>
    <property type="project" value="TreeGrafter"/>
</dbReference>
<evidence type="ECO:0000313" key="7">
    <source>
        <dbReference type="Proteomes" id="UP000095401"/>
    </source>
</evidence>
<accession>A0A1D8IPW2</accession>
<dbReference type="GO" id="GO:0005886">
    <property type="term" value="C:plasma membrane"/>
    <property type="evidence" value="ECO:0007669"/>
    <property type="project" value="InterPro"/>
</dbReference>
<dbReference type="GO" id="GO:0009306">
    <property type="term" value="P:protein secretion"/>
    <property type="evidence" value="ECO:0007669"/>
    <property type="project" value="InterPro"/>
</dbReference>
<keyword evidence="4" id="KW-0472">Membrane</keyword>
<evidence type="ECO:0000256" key="2">
    <source>
        <dbReference type="ARBA" id="ARBA00022692"/>
    </source>
</evidence>
<keyword evidence="2" id="KW-0812">Transmembrane</keyword>
<evidence type="ECO:0000256" key="3">
    <source>
        <dbReference type="ARBA" id="ARBA00022989"/>
    </source>
</evidence>
<organism evidence="6 7">
    <name type="scientific">Acidihalobacter yilgarnensis</name>
    <dbReference type="NCBI Taxonomy" id="2819280"/>
    <lineage>
        <taxon>Bacteria</taxon>
        <taxon>Pseudomonadati</taxon>
        <taxon>Pseudomonadota</taxon>
        <taxon>Gammaproteobacteria</taxon>
        <taxon>Chromatiales</taxon>
        <taxon>Ectothiorhodospiraceae</taxon>
        <taxon>Acidihalobacter</taxon>
    </lineage>
</organism>
<dbReference type="Proteomes" id="UP000095401">
    <property type="component" value="Chromosome"/>
</dbReference>
<dbReference type="PANTHER" id="PTHR36985:SF1">
    <property type="entry name" value="TRANSLOCATION AND ASSEMBLY MODULE SUBUNIT TAMB"/>
    <property type="match status" value="1"/>
</dbReference>
<evidence type="ECO:0000259" key="5">
    <source>
        <dbReference type="Pfam" id="PF04357"/>
    </source>
</evidence>
<protein>
    <recommendedName>
        <fullName evidence="5">Translocation and assembly module TamB C-terminal domain-containing protein</fullName>
    </recommendedName>
</protein>
<reference evidence="7" key="1">
    <citation type="submission" date="2016-09" db="EMBL/GenBank/DDBJ databases">
        <title>Acidihalobacter prosperus F5.</title>
        <authorList>
            <person name="Khaleque H.N."/>
            <person name="Ramsay J.P."/>
            <person name="Kaksonen A.H."/>
            <person name="Boxall N.J."/>
            <person name="Watkin E.L.J."/>
        </authorList>
    </citation>
    <scope>NUCLEOTIDE SEQUENCE [LARGE SCALE GENOMIC DNA]</scope>
    <source>
        <strain evidence="7">F5</strain>
    </source>
</reference>